<proteinExistence type="predicted"/>
<name>A0A6C0B168_9ZZZZ</name>
<evidence type="ECO:0000256" key="1">
    <source>
        <dbReference type="SAM" id="MobiDB-lite"/>
    </source>
</evidence>
<dbReference type="AlphaFoldDB" id="A0A6C0B168"/>
<protein>
    <submittedName>
        <fullName evidence="2">Uncharacterized protein</fullName>
    </submittedName>
</protein>
<accession>A0A6C0B168</accession>
<dbReference type="Pfam" id="PF23827">
    <property type="entry name" value="DUF7197"/>
    <property type="match status" value="1"/>
</dbReference>
<sequence>MEQIQSQEQWVLHRLEKFYSVPGNLEKVNAILTGTSVLSLRIIDWFVTNYAKKFNVAFMTSKQTYVIVYLSYKSHLKAYSKKMFDPFCRCKRIKFKGLDTTVGQLNFFEWVLSDEIINYLETHREAVHADMESRLQELKETADKDTRRKRHELSNSATNSLSRHDVTVKVSFD</sequence>
<organism evidence="2">
    <name type="scientific">viral metagenome</name>
    <dbReference type="NCBI Taxonomy" id="1070528"/>
    <lineage>
        <taxon>unclassified sequences</taxon>
        <taxon>metagenomes</taxon>
        <taxon>organismal metagenomes</taxon>
    </lineage>
</organism>
<reference evidence="2" key="1">
    <citation type="journal article" date="2020" name="Nature">
        <title>Giant virus diversity and host interactions through global metagenomics.</title>
        <authorList>
            <person name="Schulz F."/>
            <person name="Roux S."/>
            <person name="Paez-Espino D."/>
            <person name="Jungbluth S."/>
            <person name="Walsh D.A."/>
            <person name="Denef V.J."/>
            <person name="McMahon K.D."/>
            <person name="Konstantinidis K.T."/>
            <person name="Eloe-Fadrosh E.A."/>
            <person name="Kyrpides N.C."/>
            <person name="Woyke T."/>
        </authorList>
    </citation>
    <scope>NUCLEOTIDE SEQUENCE</scope>
    <source>
        <strain evidence="2">GVMAG-M-3300009185-7</strain>
    </source>
</reference>
<evidence type="ECO:0000313" key="2">
    <source>
        <dbReference type="EMBL" id="QHS85947.1"/>
    </source>
</evidence>
<dbReference type="EMBL" id="MN739050">
    <property type="protein sequence ID" value="QHS85947.1"/>
    <property type="molecule type" value="Genomic_DNA"/>
</dbReference>
<dbReference type="InterPro" id="IPR055621">
    <property type="entry name" value="DUF7197"/>
</dbReference>
<feature type="region of interest" description="Disordered" evidence="1">
    <location>
        <begin position="139"/>
        <end position="161"/>
    </location>
</feature>